<evidence type="ECO:0000313" key="5">
    <source>
        <dbReference type="EMBL" id="EME41619.1"/>
    </source>
</evidence>
<proteinExistence type="predicted"/>
<feature type="non-terminal residue" evidence="5">
    <location>
        <position position="331"/>
    </location>
</feature>
<dbReference type="GO" id="GO:0044550">
    <property type="term" value="P:secondary metabolite biosynthetic process"/>
    <property type="evidence" value="ECO:0007669"/>
    <property type="project" value="TreeGrafter"/>
</dbReference>
<dbReference type="HOGENOM" id="CLU_009665_6_2_1"/>
<sequence length="331" mass="36510">MSSPKKDFDIAIIGGGISGLTLAIALHTRCLNVKIYEQAPHFGEIGAGVAFTGNAVQSMKHCYSGIYEAFEKVRTGNIWPSKKNVWFDYHDGYHDKDDTFAFEITNQLGQAGVHRARYLDELVKLLPSECAQFGRRLENLTKGDDGRHVLHFHDGSTATATAVIGCDGIKSKVRTLLYGSSHPCSKPTYTHKYAYRALATMDDAVKAVGEEKAKNACMHMGPGGHMLTFPVNHGKTLNLVAFHTTEEDWPDYQHLTRPAKREDALRDFEGYGRDVRNLLELCQPNLDIWAIFHLGENPVPKYNDGSIVLIGDAAHATSPHHGAGAGFCIED</sequence>
<dbReference type="PANTHER" id="PTHR46720">
    <property type="entry name" value="HYDROXYLASE, PUTATIVE (AFU_ORTHOLOGUE AFUA_3G01460)-RELATED"/>
    <property type="match status" value="1"/>
</dbReference>
<keyword evidence="2" id="KW-0274">FAD</keyword>
<feature type="domain" description="FAD-binding" evidence="4">
    <location>
        <begin position="8"/>
        <end position="331"/>
    </location>
</feature>
<dbReference type="eggNOG" id="KOG2614">
    <property type="taxonomic scope" value="Eukaryota"/>
</dbReference>
<evidence type="ECO:0000256" key="3">
    <source>
        <dbReference type="ARBA" id="ARBA00023002"/>
    </source>
</evidence>
<dbReference type="OrthoDB" id="417877at2759"/>
<name>N1PHL2_DOTSN</name>
<organism evidence="5 6">
    <name type="scientific">Dothistroma septosporum (strain NZE10 / CBS 128990)</name>
    <name type="common">Red band needle blight fungus</name>
    <name type="synonym">Mycosphaerella pini</name>
    <dbReference type="NCBI Taxonomy" id="675120"/>
    <lineage>
        <taxon>Eukaryota</taxon>
        <taxon>Fungi</taxon>
        <taxon>Dikarya</taxon>
        <taxon>Ascomycota</taxon>
        <taxon>Pezizomycotina</taxon>
        <taxon>Dothideomycetes</taxon>
        <taxon>Dothideomycetidae</taxon>
        <taxon>Mycosphaerellales</taxon>
        <taxon>Mycosphaerellaceae</taxon>
        <taxon>Dothistroma</taxon>
    </lineage>
</organism>
<dbReference type="Pfam" id="PF01494">
    <property type="entry name" value="FAD_binding_3"/>
    <property type="match status" value="1"/>
</dbReference>
<keyword evidence="1" id="KW-0285">Flavoprotein</keyword>
<evidence type="ECO:0000259" key="4">
    <source>
        <dbReference type="Pfam" id="PF01494"/>
    </source>
</evidence>
<protein>
    <recommendedName>
        <fullName evidence="4">FAD-binding domain-containing protein</fullName>
    </recommendedName>
</protein>
<dbReference type="PRINTS" id="PR00420">
    <property type="entry name" value="RNGMNOXGNASE"/>
</dbReference>
<gene>
    <name evidence="5" type="ORF">DOTSEDRAFT_73887</name>
</gene>
<dbReference type="Proteomes" id="UP000016933">
    <property type="component" value="Unassembled WGS sequence"/>
</dbReference>
<dbReference type="InterPro" id="IPR002938">
    <property type="entry name" value="FAD-bd"/>
</dbReference>
<dbReference type="PANTHER" id="PTHR46720:SF3">
    <property type="entry name" value="FAD-BINDING DOMAIN-CONTAINING PROTEIN-RELATED"/>
    <property type="match status" value="1"/>
</dbReference>
<dbReference type="GO" id="GO:0016491">
    <property type="term" value="F:oxidoreductase activity"/>
    <property type="evidence" value="ECO:0007669"/>
    <property type="project" value="UniProtKB-KW"/>
</dbReference>
<dbReference type="STRING" id="675120.N1PHL2"/>
<evidence type="ECO:0000256" key="1">
    <source>
        <dbReference type="ARBA" id="ARBA00022630"/>
    </source>
</evidence>
<dbReference type="OMA" id="LDRPTSW"/>
<evidence type="ECO:0000313" key="6">
    <source>
        <dbReference type="Proteomes" id="UP000016933"/>
    </source>
</evidence>
<evidence type="ECO:0000256" key="2">
    <source>
        <dbReference type="ARBA" id="ARBA00022827"/>
    </source>
</evidence>
<dbReference type="SUPFAM" id="SSF51905">
    <property type="entry name" value="FAD/NAD(P)-binding domain"/>
    <property type="match status" value="1"/>
</dbReference>
<dbReference type="GO" id="GO:0071949">
    <property type="term" value="F:FAD binding"/>
    <property type="evidence" value="ECO:0007669"/>
    <property type="project" value="InterPro"/>
</dbReference>
<dbReference type="InterPro" id="IPR051104">
    <property type="entry name" value="FAD_monoxygenase"/>
</dbReference>
<reference evidence="6" key="1">
    <citation type="journal article" date="2012" name="PLoS Genet.">
        <title>The genomes of the fungal plant pathogens Cladosporium fulvum and Dothistroma septosporum reveal adaptation to different hosts and lifestyles but also signatures of common ancestry.</title>
        <authorList>
            <person name="de Wit P.J.G.M."/>
            <person name="van der Burgt A."/>
            <person name="Oekmen B."/>
            <person name="Stergiopoulos I."/>
            <person name="Abd-Elsalam K.A."/>
            <person name="Aerts A.L."/>
            <person name="Bahkali A.H."/>
            <person name="Beenen H.G."/>
            <person name="Chettri P."/>
            <person name="Cox M.P."/>
            <person name="Datema E."/>
            <person name="de Vries R.P."/>
            <person name="Dhillon B."/>
            <person name="Ganley A.R."/>
            <person name="Griffiths S.A."/>
            <person name="Guo Y."/>
            <person name="Hamelin R.C."/>
            <person name="Henrissat B."/>
            <person name="Kabir M.S."/>
            <person name="Jashni M.K."/>
            <person name="Kema G."/>
            <person name="Klaubauf S."/>
            <person name="Lapidus A."/>
            <person name="Levasseur A."/>
            <person name="Lindquist E."/>
            <person name="Mehrabi R."/>
            <person name="Ohm R.A."/>
            <person name="Owen T.J."/>
            <person name="Salamov A."/>
            <person name="Schwelm A."/>
            <person name="Schijlen E."/>
            <person name="Sun H."/>
            <person name="van den Burg H.A."/>
            <person name="van Ham R.C.H.J."/>
            <person name="Zhang S."/>
            <person name="Goodwin S.B."/>
            <person name="Grigoriev I.V."/>
            <person name="Collemare J."/>
            <person name="Bradshaw R.E."/>
        </authorList>
    </citation>
    <scope>NUCLEOTIDE SEQUENCE [LARGE SCALE GENOMIC DNA]</scope>
    <source>
        <strain evidence="6">NZE10 / CBS 128990</strain>
    </source>
</reference>
<dbReference type="EMBL" id="KB446542">
    <property type="protein sequence ID" value="EME41619.1"/>
    <property type="molecule type" value="Genomic_DNA"/>
</dbReference>
<dbReference type="SUPFAM" id="SSF54373">
    <property type="entry name" value="FAD-linked reductases, C-terminal domain"/>
    <property type="match status" value="1"/>
</dbReference>
<accession>N1PHL2</accession>
<dbReference type="InterPro" id="IPR036188">
    <property type="entry name" value="FAD/NAD-bd_sf"/>
</dbReference>
<keyword evidence="3" id="KW-0560">Oxidoreductase</keyword>
<dbReference type="AlphaFoldDB" id="N1PHL2"/>
<keyword evidence="6" id="KW-1185">Reference proteome</keyword>
<reference evidence="5 6" key="2">
    <citation type="journal article" date="2012" name="PLoS Pathog.">
        <title>Diverse lifestyles and strategies of plant pathogenesis encoded in the genomes of eighteen Dothideomycetes fungi.</title>
        <authorList>
            <person name="Ohm R.A."/>
            <person name="Feau N."/>
            <person name="Henrissat B."/>
            <person name="Schoch C.L."/>
            <person name="Horwitz B.A."/>
            <person name="Barry K.W."/>
            <person name="Condon B.J."/>
            <person name="Copeland A.C."/>
            <person name="Dhillon B."/>
            <person name="Glaser F."/>
            <person name="Hesse C.N."/>
            <person name="Kosti I."/>
            <person name="LaButti K."/>
            <person name="Lindquist E.A."/>
            <person name="Lucas S."/>
            <person name="Salamov A.A."/>
            <person name="Bradshaw R.E."/>
            <person name="Ciuffetti L."/>
            <person name="Hamelin R.C."/>
            <person name="Kema G.H.J."/>
            <person name="Lawrence C."/>
            <person name="Scott J.A."/>
            <person name="Spatafora J.W."/>
            <person name="Turgeon B.G."/>
            <person name="de Wit P.J.G.M."/>
            <person name="Zhong S."/>
            <person name="Goodwin S.B."/>
            <person name="Grigoriev I.V."/>
        </authorList>
    </citation>
    <scope>NUCLEOTIDE SEQUENCE [LARGE SCALE GENOMIC DNA]</scope>
    <source>
        <strain evidence="6">NZE10 / CBS 128990</strain>
    </source>
</reference>
<dbReference type="Gene3D" id="3.50.50.60">
    <property type="entry name" value="FAD/NAD(P)-binding domain"/>
    <property type="match status" value="1"/>
</dbReference>